<dbReference type="GO" id="GO:0016020">
    <property type="term" value="C:membrane"/>
    <property type="evidence" value="ECO:0007669"/>
    <property type="project" value="UniProtKB-SubCell"/>
</dbReference>
<keyword evidence="13" id="KW-0722">Serine protease inhibitor</keyword>
<evidence type="ECO:0000256" key="9">
    <source>
        <dbReference type="ARBA" id="ARBA00022729"/>
    </source>
</evidence>
<evidence type="ECO:0000256" key="15">
    <source>
        <dbReference type="ARBA" id="ARBA00023136"/>
    </source>
</evidence>
<dbReference type="SMART" id="SM00192">
    <property type="entry name" value="LDLa"/>
    <property type="match status" value="11"/>
</dbReference>
<dbReference type="SMART" id="SM00209">
    <property type="entry name" value="TSP1"/>
    <property type="match status" value="1"/>
</dbReference>
<feature type="domain" description="VWFD" evidence="22">
    <location>
        <begin position="1050"/>
        <end position="1227"/>
    </location>
</feature>
<evidence type="ECO:0000256" key="1">
    <source>
        <dbReference type="ARBA" id="ARBA00004167"/>
    </source>
</evidence>
<evidence type="ECO:0000256" key="17">
    <source>
        <dbReference type="ARBA" id="ARBA00023180"/>
    </source>
</evidence>
<feature type="compositionally biased region" description="Polar residues" evidence="20">
    <location>
        <begin position="5723"/>
        <end position="5738"/>
    </location>
</feature>
<feature type="compositionally biased region" description="Low complexity" evidence="20">
    <location>
        <begin position="4752"/>
        <end position="4762"/>
    </location>
</feature>
<dbReference type="FunFam" id="2.10.25.10:FF:000055">
    <property type="entry name" value="alpha-tectorin isoform X1"/>
    <property type="match status" value="1"/>
</dbReference>
<evidence type="ECO:0000256" key="19">
    <source>
        <dbReference type="PROSITE-ProRule" id="PRU00124"/>
    </source>
</evidence>
<feature type="domain" description="VWFD" evidence="22">
    <location>
        <begin position="205"/>
        <end position="386"/>
    </location>
</feature>
<name>A0A914V4H1_9BILA</name>
<feature type="disulfide bond" evidence="19">
    <location>
        <begin position="1603"/>
        <end position="1618"/>
    </location>
</feature>
<dbReference type="PRINTS" id="PR00261">
    <property type="entry name" value="LDLRECEPTOR"/>
</dbReference>
<evidence type="ECO:0000256" key="20">
    <source>
        <dbReference type="SAM" id="MobiDB-lite"/>
    </source>
</evidence>
<feature type="disulfide bond" evidence="19">
    <location>
        <begin position="1445"/>
        <end position="1460"/>
    </location>
</feature>
<evidence type="ECO:0000313" key="23">
    <source>
        <dbReference type="Proteomes" id="UP000887566"/>
    </source>
</evidence>
<evidence type="ECO:0000313" key="24">
    <source>
        <dbReference type="WBParaSite" id="PSAMB.scaffold152size71626.g2633.t1"/>
    </source>
</evidence>
<feature type="compositionally biased region" description="Low complexity" evidence="20">
    <location>
        <begin position="5805"/>
        <end position="5826"/>
    </location>
</feature>
<dbReference type="InterPro" id="IPR008979">
    <property type="entry name" value="Galactose-bd-like_sf"/>
</dbReference>
<dbReference type="InterPro" id="IPR002172">
    <property type="entry name" value="LDrepeatLR_classA_rpt"/>
</dbReference>
<keyword evidence="16 19" id="KW-1015">Disulfide bond</keyword>
<keyword evidence="13" id="KW-0646">Protease inhibitor</keyword>
<evidence type="ECO:0000256" key="3">
    <source>
        <dbReference type="ARBA" id="ARBA00007611"/>
    </source>
</evidence>
<evidence type="ECO:0000256" key="6">
    <source>
        <dbReference type="ARBA" id="ARBA00022525"/>
    </source>
</evidence>
<keyword evidence="6" id="KW-0964">Secreted</keyword>
<dbReference type="PROSITE" id="PS51233">
    <property type="entry name" value="VWFD"/>
    <property type="match status" value="3"/>
</dbReference>
<dbReference type="InterPro" id="IPR014853">
    <property type="entry name" value="VWF/SSPO/ZAN-like_Cys-rich_dom"/>
</dbReference>
<dbReference type="SUPFAM" id="SSF82895">
    <property type="entry name" value="TSP-1 type 1 repeat"/>
    <property type="match status" value="1"/>
</dbReference>
<dbReference type="Pfam" id="PF00094">
    <property type="entry name" value="VWD"/>
    <property type="match status" value="3"/>
</dbReference>
<keyword evidence="7" id="KW-0245">EGF-like domain</keyword>
<keyword evidence="15" id="KW-0472">Membrane</keyword>
<feature type="disulfide bond" evidence="19">
    <location>
        <begin position="1618"/>
        <end position="1630"/>
    </location>
</feature>
<dbReference type="PROSITE" id="PS50092">
    <property type="entry name" value="TSP1"/>
    <property type="match status" value="2"/>
</dbReference>
<dbReference type="PANTHER" id="PTHR11339">
    <property type="entry name" value="EXTRACELLULAR MATRIX GLYCOPROTEIN RELATED"/>
    <property type="match status" value="1"/>
</dbReference>
<feature type="disulfide bond" evidence="19">
    <location>
        <begin position="1777"/>
        <end position="1792"/>
    </location>
</feature>
<proteinExistence type="inferred from homology"/>
<feature type="compositionally biased region" description="Low complexity" evidence="20">
    <location>
        <begin position="5083"/>
        <end position="5110"/>
    </location>
</feature>
<dbReference type="InterPro" id="IPR036084">
    <property type="entry name" value="Ser_inhib-like_sf"/>
</dbReference>
<keyword evidence="9" id="KW-0732">Signal</keyword>
<feature type="disulfide bond" evidence="19">
    <location>
        <begin position="1471"/>
        <end position="1489"/>
    </location>
</feature>
<dbReference type="InterPro" id="IPR000421">
    <property type="entry name" value="FA58C"/>
</dbReference>
<dbReference type="PROSITE" id="PS50022">
    <property type="entry name" value="FA58C_3"/>
    <property type="match status" value="2"/>
</dbReference>
<accession>A0A914V4H1</accession>
<feature type="region of interest" description="Disordered" evidence="20">
    <location>
        <begin position="5718"/>
        <end position="5826"/>
    </location>
</feature>
<feature type="region of interest" description="Disordered" evidence="20">
    <location>
        <begin position="6211"/>
        <end position="6230"/>
    </location>
</feature>
<feature type="region of interest" description="Disordered" evidence="20">
    <location>
        <begin position="5171"/>
        <end position="5204"/>
    </location>
</feature>
<feature type="disulfide bond" evidence="19">
    <location>
        <begin position="1692"/>
        <end position="1707"/>
    </location>
</feature>
<feature type="compositionally biased region" description="Basic and acidic residues" evidence="20">
    <location>
        <begin position="2887"/>
        <end position="2899"/>
    </location>
</feature>
<evidence type="ECO:0000256" key="14">
    <source>
        <dbReference type="ARBA" id="ARBA00022989"/>
    </source>
</evidence>
<dbReference type="GO" id="GO:0005576">
    <property type="term" value="C:extracellular region"/>
    <property type="evidence" value="ECO:0007669"/>
    <property type="project" value="UniProtKB-SubCell"/>
</dbReference>
<evidence type="ECO:0000256" key="4">
    <source>
        <dbReference type="ARBA" id="ARBA00009456"/>
    </source>
</evidence>
<feature type="region of interest" description="Disordered" evidence="20">
    <location>
        <begin position="2882"/>
        <end position="2910"/>
    </location>
</feature>
<feature type="disulfide bond" evidence="19">
    <location>
        <begin position="1566"/>
        <end position="1581"/>
    </location>
</feature>
<evidence type="ECO:0000256" key="5">
    <source>
        <dbReference type="ARBA" id="ARBA00020523"/>
    </source>
</evidence>
<keyword evidence="11" id="KW-0106">Calcium</keyword>
<keyword evidence="17" id="KW-0325">Glycoprotein</keyword>
<dbReference type="InterPro" id="IPR002919">
    <property type="entry name" value="TIL_dom"/>
</dbReference>
<evidence type="ECO:0000259" key="21">
    <source>
        <dbReference type="PROSITE" id="PS50022"/>
    </source>
</evidence>
<dbReference type="Pfam" id="PF08742">
    <property type="entry name" value="C8"/>
    <property type="match status" value="3"/>
</dbReference>
<dbReference type="WBParaSite" id="PSAMB.scaffold152size71626.g2633.t1">
    <property type="protein sequence ID" value="PSAMB.scaffold152size71626.g2633.t1"/>
    <property type="gene ID" value="PSAMB.scaffold152size71626.g2633"/>
</dbReference>
<dbReference type="Pfam" id="PF01826">
    <property type="entry name" value="TIL"/>
    <property type="match status" value="3"/>
</dbReference>
<dbReference type="CDD" id="cd00112">
    <property type="entry name" value="LDLa"/>
    <property type="match status" value="11"/>
</dbReference>
<dbReference type="PROSITE" id="PS01209">
    <property type="entry name" value="LDLRA_1"/>
    <property type="match status" value="5"/>
</dbReference>
<dbReference type="InterPro" id="IPR001846">
    <property type="entry name" value="VWF_type-D"/>
</dbReference>
<dbReference type="Gene3D" id="2.60.120.260">
    <property type="entry name" value="Galactose-binding domain-like"/>
    <property type="match status" value="2"/>
</dbReference>
<dbReference type="FunFam" id="4.10.400.10:FF:000034">
    <property type="entry name" value="Low-density lipoprotein receptor-related protein 2"/>
    <property type="match status" value="2"/>
</dbReference>
<dbReference type="InterPro" id="IPR036383">
    <property type="entry name" value="TSP1_rpt_sf"/>
</dbReference>
<dbReference type="SUPFAM" id="SSF57424">
    <property type="entry name" value="LDL receptor-like module"/>
    <property type="match status" value="10"/>
</dbReference>
<dbReference type="SMART" id="SM00216">
    <property type="entry name" value="VWD"/>
    <property type="match status" value="3"/>
</dbReference>
<dbReference type="InterPro" id="IPR000884">
    <property type="entry name" value="TSP1_rpt"/>
</dbReference>
<feature type="disulfide bond" evidence="19">
    <location>
        <begin position="1733"/>
        <end position="1748"/>
    </location>
</feature>
<dbReference type="SMART" id="SM00832">
    <property type="entry name" value="C8"/>
    <property type="match status" value="3"/>
</dbReference>
<keyword evidence="12" id="KW-0130">Cell adhesion</keyword>
<dbReference type="CDD" id="cd19941">
    <property type="entry name" value="TIL"/>
    <property type="match status" value="4"/>
</dbReference>
<dbReference type="Pfam" id="PF00754">
    <property type="entry name" value="F5_F8_type_C"/>
    <property type="match status" value="1"/>
</dbReference>
<comment type="subcellular location">
    <subcellularLocation>
        <location evidence="1">Membrane</location>
        <topology evidence="1">Single-pass membrane protein</topology>
    </subcellularLocation>
    <subcellularLocation>
        <location evidence="2">Secreted</location>
        <location evidence="2">Extracellular space</location>
    </subcellularLocation>
</comment>
<dbReference type="GO" id="GO:0004867">
    <property type="term" value="F:serine-type endopeptidase inhibitor activity"/>
    <property type="evidence" value="ECO:0007669"/>
    <property type="project" value="UniProtKB-KW"/>
</dbReference>
<dbReference type="Gene3D" id="2.40.128.620">
    <property type="match status" value="1"/>
</dbReference>
<feature type="disulfide bond" evidence="19">
    <location>
        <begin position="1510"/>
        <end position="1528"/>
    </location>
</feature>
<comment type="caution">
    <text evidence="19">Lacks conserved residue(s) required for the propagation of feature annotation.</text>
</comment>
<dbReference type="Pfam" id="PF00057">
    <property type="entry name" value="Ldl_recept_a"/>
    <property type="match status" value="6"/>
</dbReference>
<keyword evidence="14" id="KW-1133">Transmembrane helix</keyword>
<dbReference type="InterPro" id="IPR036055">
    <property type="entry name" value="LDL_receptor-like_sf"/>
</dbReference>
<feature type="compositionally biased region" description="Low complexity" evidence="20">
    <location>
        <begin position="5746"/>
        <end position="5775"/>
    </location>
</feature>
<dbReference type="SUPFAM" id="SSF49785">
    <property type="entry name" value="Galactose-binding domain-like"/>
    <property type="match status" value="3"/>
</dbReference>
<dbReference type="FunFam" id="2.20.100.10:FF:000007">
    <property type="entry name" value="Thrombospondin 1"/>
    <property type="match status" value="1"/>
</dbReference>
<feature type="region of interest" description="Disordered" evidence="20">
    <location>
        <begin position="4752"/>
        <end position="4792"/>
    </location>
</feature>
<comment type="similarity">
    <text evidence="4">Belongs to the thrombospondin family.</text>
</comment>
<evidence type="ECO:0000259" key="22">
    <source>
        <dbReference type="PROSITE" id="PS51233"/>
    </source>
</evidence>
<feature type="disulfide bond" evidence="19">
    <location>
        <begin position="1483"/>
        <end position="1498"/>
    </location>
</feature>
<evidence type="ECO:0000256" key="12">
    <source>
        <dbReference type="ARBA" id="ARBA00022889"/>
    </source>
</evidence>
<feature type="domain" description="F5/8 type C" evidence="21">
    <location>
        <begin position="4266"/>
        <end position="4401"/>
    </location>
</feature>
<dbReference type="InterPro" id="IPR023415">
    <property type="entry name" value="LDLR_class-A_CS"/>
</dbReference>
<evidence type="ECO:0000256" key="13">
    <source>
        <dbReference type="ARBA" id="ARBA00022900"/>
    </source>
</evidence>
<feature type="disulfide bond" evidence="19">
    <location>
        <begin position="1503"/>
        <end position="1515"/>
    </location>
</feature>
<dbReference type="Gene3D" id="2.10.25.10">
    <property type="entry name" value="Laminin"/>
    <property type="match status" value="4"/>
</dbReference>
<feature type="disulfide bond" evidence="19">
    <location>
        <begin position="1714"/>
        <end position="1726"/>
    </location>
</feature>
<evidence type="ECO:0000256" key="11">
    <source>
        <dbReference type="ARBA" id="ARBA00022837"/>
    </source>
</evidence>
<dbReference type="PANTHER" id="PTHR11339:SF396">
    <property type="entry name" value="SCO-SPONDIN"/>
    <property type="match status" value="1"/>
</dbReference>
<feature type="disulfide bond" evidence="19">
    <location>
        <begin position="1674"/>
        <end position="1686"/>
    </location>
</feature>
<evidence type="ECO:0000256" key="18">
    <source>
        <dbReference type="ARBA" id="ARBA00045981"/>
    </source>
</evidence>
<dbReference type="SUPFAM" id="SSF57567">
    <property type="entry name" value="Serine protease inhibitors"/>
    <property type="match status" value="3"/>
</dbReference>
<keyword evidence="10" id="KW-0677">Repeat</keyword>
<feature type="compositionally biased region" description="Polar residues" evidence="20">
    <location>
        <begin position="4763"/>
        <end position="4786"/>
    </location>
</feature>
<feature type="disulfide bond" evidence="19">
    <location>
        <begin position="1464"/>
        <end position="1476"/>
    </location>
</feature>
<dbReference type="PROSITE" id="PS50068">
    <property type="entry name" value="LDLRA_2"/>
    <property type="match status" value="11"/>
</dbReference>
<feature type="compositionally biased region" description="Polar residues" evidence="20">
    <location>
        <begin position="6243"/>
        <end position="6265"/>
    </location>
</feature>
<keyword evidence="8" id="KW-0812">Transmembrane</keyword>
<sequence length="6605" mass="703149">MIESPTGRFGVLGRLSSFPVFSMRSGSATLISTCFILLVTFSFANAESPPVHVQTQHDNCSDPNNHIAEETKETVKCMELSTYIVDRGFVPDMTVDFYQKHTNESNRFKIALFWEERSDLKQLDCPVIRYTCCSGWEDALCDRQTCDDCCLRKGLKCSMSGTCICPPGSSGPCCDNDEQQSEHVTVNQTQAVFFDQPQTESAPYSTCVNYGSMFRTFDGRSYKFRMNCRYILAMDAADNYQDTKSSWTVEAQSVNCDTPKTCKKKIWINLPTTKIVAIGAEVTVDGTKIPDERAYIQRESGVNIQRDGDFTFLTTSMGLRVKWDKETSVFVTVDGDKHRGNAYGLCGYFNGKPTDDFTPFGQEPTEKIDFQKFIESWKTSDGGPCTESLTHDSCGSTERQLAAELRCSQPLQGEEFKAAVISGLATDWYIKACSFDLCALNGKNAEDDDTIVCHYLSAYAMDASKQGLRLSNWRKPGLCDRKCPANQEFTECRSSCPQTCGMKDRAQDEACYAECHPGCECKNGYYLDKGECVRVENCSCYHNRLRYGAGDTIKQNCHTCTCEDGEWRCSEEVCLGTCAVVGHSQYRTFDGKTYRYRSQCEHSLVEPLEGDDGHIVKFAVYQKKFDCAGDRCKQKLRIRALNSEVLLQSDSDDIFVNGVGIVERQYRNQDVAVSRSNAFYTTVTGPGWQVLFNHDSSIYITLTPEYAIKVRGLCGYFDWKAENEFLSSTGLQDTNIGTFAFSYLTYKDVCEETEAPKEVSYCAKNPQIRDAAIEVCRVIQQRNGAFAGCQSVVPQETLKKQLELCVELTCEANDLHAACISLADLAHLCANEGANVTWSSDSALRKQCSSVFDQCRDGRVYSDCSDPCGSTCQTATTDAPRTCLAAQGCIAGCDCPAGTIYDEFTHSCVAQSDCSCFDPFTRETHRAGQTVKRGCNTCTCTKGHWKCSTHECVDNICPGNQQLLDNVSPCRLTCANFDRLDQTKCPGSTYKGCGCPEGTVLQGDRCVKTTECPCHHSGKEYAAGSSLKKDCNLCQCQGKFWNCTEELCEATCLATGDPHYVTFDGSAYSFEGRCTYVLARHKDSNGASHFEVQAQNIPCGSSGVTCTKQVDVFIYEPTHLHLSLLRGRDLLVNDTPTALPYELDYAGVRAYQVGQWLTLTTKLGMRIMWDGATRVQITVRPNLKHQLNGLCGSYNGRSADDMTTPSGDVEQEPYAFASSWRTEPSCQDYGDGGAPVNGSCDRNRHRRAWAERSCRVISHSAMFQRCRDEIGNEATQRYHEWCQEDSCACDSGGDCECLCTAISAFADQCSRAGIAVRWRSQDLCPMQCENGQVYTACGSACPQTCSALAGPKDDFCSTECVEGCFCPEGMALHENQCVPQSDCPCHHDNREFQPGSFLKKFCQDCLCLNGTWDCHGEMCANETTCNPEEFRCLSDARCVPKSWVCDKTADCLDGSDETNCVHTCPPTEMQCTDGSCIPKHFKCDGTPDCSDGLDESHCPMPECAADEYTCKSGSCLPFRFRCDGSLDCGPGDDSDENDCEPCAHNIRYFRCGSANTGQCLPISLKCDGHNDCGDMSDETNCTCTCVGQYTCGNCECLSPLKRCDGVVDCDTDEKDCGCAAGQFACNNGTCIERSQLCDGVAECSESEDEKFPLCATTPAPSTTPSTNVSHAVTCGPNFMVCDDGTCVHGARCDSVVNCADASDEKNCLSTVRPCTENEFSCSDGHCISFDDVCDNVRDCADGSDERNCALTTGTVCKTGEFTCKHIFQCLSSMHFVCDGDVDCADGTDEHKCVSTSRPWTTIAPSVTIPPPQRSPVDCVYKIIPRDFTPDTVREFEGNVKGEVTPDGAFTITFPNDRTLTAVEVKTPNPSKITVQPLDASQQPLPLPNKLFEGTPSSNATELPEPVEGVRSVKLTDESGAPLKPENILEITVFACESAPSSTTPSGTPATTQPPRQCLPGFAQCSDSQQCIPVEFICDKQMDCRDHTDEAPDCTVPPTQPPRPCEYYLTKWDARNPSGRKDWPEGTFITFTDKDVVTYTFAQPTGVSQIVVVATADTLTKVSMFDEKDVLRGPPQVVRFDWYNYYHTFPEVVAHVKKIVLEPAGPANEGEEPALLFNMVTACAEVRTTLAPGASTVAPTTVPPEGCSEFTCKQQAQCLPQNKVCNGQFDCADHTDEDDCAPVTTPAPPGTLKPPVDCFFKITGTLLSDMKTHLFDGAQISATPEGQVQIAFDQPRKLTQVIVTAKTDAQLTIQTLDSDNMPITHTTVTAPKDEPVSKKIIPVAGDVHLAVVNSIVPSDLSEIEFIACAEPVPITTTLPPSTTTVRHIDCMFRVEEDDWTVPSKQFEEGEATIPDNKTVEFTFKEPRPVGSVTVETKEPTDVTVIFTGADGKEQVEVKTTEPNKPVFFDEPKKDIISVEVVVPSNGTTDLKVVEVNACEKPVTNAPSFTLPGGVPGSVGPTRPIPSGQTPPAYSRMTTPVPTTPETVSDCVNALDSDQLGHLTNQRIPVSTGVEAYGRPNFVIFLLAQPTPVYGASFTTDVPTRVDVSYHAATGAPMKTKTGFRSEGSTGGIVAFPTPITAQIVTVSLLTEGANFTAIELLTCQAPTTVPMPSTPTPQCLMEFNAADLTTGKKELPEGVTAEVTSTGAILYTFPEPRSVPEIVFKNADNSAPLQATFVQPDGTKSQPLPLTKSVFESLAIEAKQSNVGSVLIERTDSKPITPDDLDRIVVISCLHQESTTPGLTTPSPKDCIYKIKSDDVPDKAPEQPKDIKEFEDVKAIYNPDGTITYEFKEPRTLHSVISKTPSTLVVVPVNADGTEESPVKLPAENDEQTETPINADHITKVIIKKEDNTPLTPGDVGEIEVIACKPQTTPSTGCIFKMTSDDIPEQRPTEPTETKTLDGGVTVTQNPDGSLTFEFPEPRELHSIVAENPTALVATPVNVDGVSQTPVKVQPSVDEEAETPVNVPQVTKVVITKSDGTPITRKDIVSISIIACLHKGPGCIYKMTSNDVPEQLPTQSTPKTHHDGVKVSYLPDGSITFEFPEPREVHSIVAENPTALVATPVNVDGVNQTPIQVQPSVDEEAETPVNVPQVTKVVITKSDGKPITHEDIVSISIVACLHKGPGCIYKMTSNDVPEKLPTQSTPKTHPDGVKVSYLPDGSITFEFPKPRQVHSIIAENPAALVAQLVDSVGSRRLPINVPASPEESAETPVNVPQVTMVTIAKADGTPITRSDIVAIEVIACLPHPGSDQPSKLNVCIYPMTGDDLPKQLPTEPTKTKTYRDGVTTTYGTDGTISYVFDEPRNIPFIVAQNPTPLTATLVDAQGTNVKVVNIPNSAEEAAETPVNVPNVTKVVIGKPDGTPITAQDIDTIEVIACLHPGHPENTCIYEMRSDDVPTEPLKETKETKTFNDGVTTSFNPDGSFTFNFPTPRFIDSIIAENAADLIATTVTADGVNKTTVKVPASLEEMAETPVSVPQISKVIISKLDGTPISRTDIVALDVIACLHKPGEAQPTTNCLFEMTEKDMKNGRIVFEGGVEATLKPDQGVIEYTFPTPRTVKEVVAQATENRPVQLIVTPVRLDGKQSEPVVFALSGEDEAQSLPIDQEDISKIVIAKQDGSPLKPEDLKSFNVAACQHFTTLVPGSTVVVRVTTPSATVVIGSTTPSPQAISTRVSYTTLAGTRSPLATGTPPAAAPAQTTTSVLDCIYAATPEKLVDGKPVPFEGGTTVELNPKGEIEYKFPEPRPLNEIKIETTEPLQVVVEFPNGTLSQPIPLTPKTPEPNQPQTFDEFPKEFDQVVKVIISKPDKTPLKPTDVPFVEVVACKEKTTVAPGETTPSSPVVCDYEVKPETVQQPFTYADGATATLKDTGLEFVFPQARDVKEVIARTPDADKLVVVPFDVAGKELAPIALISNKNEDTATPVDQTDIKRVVVKKSDGTPLTANDFTGIHVIACQYPATTTPSYPATTTVPEEDCLYEATKSDLEKPQPAEVGVGVTADVTPTGTLEFRFESPRTVTDIKIQTTTGEPLQVQFISTEDALTPPTPIAPGSSQPENNPVDESNVLVVRITRPDGQKLSPSDIVTVTVEACLPLTTSLHAITLPPHMTMPPDYTGTTPPMPTFPPTLSTVKATTTTRPPPAHDCVFELDAADLKRGSETFKDAQSIVTKSTNTVTTVFQSPRFVTEIHLQTDDASTVDVTVTDKNGVEQTVSKLPTGVASPKVTDLPMTFSNIVKLIVTAKDVSALQYLEVVACEAMHEPMGSTTPHTCLEPLSSSVDVGAVFSASSELPQNAAKQARLDKAGWIPEPSDNARYLDVTFPSPIYVNAISVKTTASNVTVQVEETPGVEQFELVTAFEKKPEEEPTTVLEDTKVFDTPRLTQKVRFHIGEGSPASSSLNVEVHGCQELITEAPTTPAINCLHFINPDDANGSPDKPSYVNDMIIVPEANGSIAVYFNGPATLSDVVLQTEKGGKFELLVSQDGADFVPFTDADGKVHLVTSGLESPVRNKLDTPISAIRAVRLSPLDNNNNNFTNLELNACVEQPPKVTEPTTTREPGFGGGVETTTTQAGFSEATVDYSECTERLHIKDKQFTASSGEASNAVVSDGTEQLYWTAADGDTDESLTIDLGYPMDVTGFLIKTTTVVKVKVQYSMDGVNFHGNQALPAFNALLTTDGSENQVVMQNKDITSARYIRISAKEKLNVNFPSDLPFMDLLPDLPKSNGATLAVDVFACEMPTTVPLTTLLTTPSIVTAPPTTSGGSAATTNGIVSQHPSSLSPRDFTTPSGESRTSGKETPLPCLHFIDANEILKGIPITYPESGAVAKLLPEGSILLTYTEPRILESVSTKATKDFVILPLLNSAQAAPTIPLKSGQGEYLETEIASIPITAVIIKKSDGSSVQPQELDGINIHACQQATTTQMFTTTLPQRPTTISIPPMVNAPSTKETPVSTTEIHEEPITMFTVKQNESPQFTTSPSHPGETIPPGINIPGMTGQPTPPTGEVPSLPTVPGQATTTLLPGQTIPPGINIPGVTGQSSPPSGEVPSFPTVPGQTTTLLPGQTVPPGISFPGMTGQPTPPSGEVPSFPTVPGQTTTTLLPGQTIPPGINIPGVTGQPTPPTGGVPLFPTVPGQTTTTVVPGHPGQTMPPGISFPGMTGQPTPPTGGVPSFPTVPGQTTTTHLPGQTIPPGINIPGVTGQSSPPSGEVPSFPTVPGQTTTILLPGQTITPGINIPGVTGQSSPPGGEVPLFPTVPGQTTTTLLPGQTMPPGISFPGMTGQPTPPSGEVPSFPTVPGQTTTTLLPGQTMPPGISFPGITGQSSPPGGEVPLFPTVPGQTTTTLLPGQTIPPGVNIPGVTGQSTPPGGEVPLFPTVPGQTTTTLLPGQTMPPGISIPSITGQPTPPTGGVPLFPTVPGQTTTTVVPGHPGQTMPPGYTGQPTSPAGGVSSFPTVRGQTTTTLLPGQTMQPGVNIPGVTGQSTPPGGEVQSFPTVPGQTTTTLLPGQTVPPGISFPGMTGQPTPPSGEVPSFPTVPGQTTTTLLPGQTMPPGISIPGITGQPTPPAGEVASFPTVPGQTTTTVVPGHPGQTVPPGISFPGMTGQPTPPSGEVTSFPTVPGQTTTTIVPGGVSSFPTVPGQTTTTLLPGQTMPPGISIPGITGQPTPPPGTVPSFPTVPGQTTTTTIVPGGVSSLPTIPGQPTTIVIPGHTGQTMPPGINIPGITGQPTPPSGTAPSFSTVPGQTTTTLVPGGVSSLPTIPGQTTTTLLPGQTMPPGISIPGITGQPTPPTGSVPLFPTVPGQTTTTLLPGHPGQTMPTGYTGESTTTTSGVPSFPTVPGQTTTTLLPGQTMPPGISIPGITGQPTPPSGTAPSFPTVPGQTTTTLLPGQTMPPGISIPGITGQPTPPTGSVSLFPTVPGQTTTTIVPGGVSSFPTVPGQTTTTLLPGQTMPPGISIPGITGQPTPPSGGVPSFPTVPGQTTTTLLPGQTMPPGISIPGITGQPTPPSGTLPSFPTVPGQTTTRTPESPVFVTTAGIPKITGTTGQTTVVVITSESVSVVTTSSPLSCIYEVRGEALVNGPVGYAGGNTVKIVDGSLLFEFRQPRTVSEVVAQTKDGRNLVVSTRASDDKVIGADKTAPSNSDVPLATYVEPAEEGVQKVLFSSSNPITPQDILYVKVVACKEHETTLMPPTTPTTPRDGEWTPWTEWSTCSVTCGAGSQTRKRECADPAPSVGGKGCRGESQEMKDCTAPKCTGSTPVAPGSTTPSAHGETTTPPTDCVYQVNPEQLTKQPRTFDEGVTVEFTPDGTIEYTFPTPRDITNVKVQSPSPVELVLVPVYQNGTQGAPQPLNSAPSKPSETPLNQPDVVRVIVKPANDQPLKPTDITTVEVVACEHVSSTTPRGVTTQPGATVPETAGQSTATTTVAKLTTVVTPECDYSITGERLMQNTPKVFEDASVQLNADGDIVFKFDEPKLITGVYAQASTNTHFDILPQLNGRPNALLASDVKKDEPVETVFTKPVVADELVIKGSSAKLSSPGELIRLTIFGCTHATSTVGVPSGASTTTTTAPTTLKPIAPTSVTTAAPSTTVSTTPMTCEYLPWSEWSPCSKTCELGQQ</sequence>
<feature type="region of interest" description="Disordered" evidence="20">
    <location>
        <begin position="5029"/>
        <end position="5117"/>
    </location>
</feature>
<dbReference type="Gene3D" id="4.10.400.10">
    <property type="entry name" value="Low-density Lipoprotein Receptor"/>
    <property type="match status" value="9"/>
</dbReference>
<dbReference type="Gene3D" id="2.20.100.10">
    <property type="entry name" value="Thrombospondin type-1 (TSP1) repeat"/>
    <property type="match status" value="1"/>
</dbReference>
<keyword evidence="23" id="KW-1185">Reference proteome</keyword>
<evidence type="ECO:0000256" key="7">
    <source>
        <dbReference type="ARBA" id="ARBA00022536"/>
    </source>
</evidence>
<feature type="region of interest" description="Disordered" evidence="20">
    <location>
        <begin position="6243"/>
        <end position="6266"/>
    </location>
</feature>
<feature type="domain" description="VWFD" evidence="22">
    <location>
        <begin position="576"/>
        <end position="751"/>
    </location>
</feature>
<evidence type="ECO:0000256" key="2">
    <source>
        <dbReference type="ARBA" id="ARBA00004239"/>
    </source>
</evidence>
<feature type="disulfide bond" evidence="19">
    <location>
        <begin position="1591"/>
        <end position="1609"/>
    </location>
</feature>
<protein>
    <recommendedName>
        <fullName evidence="5">SCO-spondin</fullName>
    </recommendedName>
</protein>
<feature type="disulfide bond" evidence="19">
    <location>
        <begin position="1625"/>
        <end position="1643"/>
    </location>
</feature>
<evidence type="ECO:0000256" key="10">
    <source>
        <dbReference type="ARBA" id="ARBA00022737"/>
    </source>
</evidence>
<dbReference type="GO" id="GO:0007155">
    <property type="term" value="P:cell adhesion"/>
    <property type="evidence" value="ECO:0007669"/>
    <property type="project" value="UniProtKB-KW"/>
</dbReference>
<evidence type="ECO:0000256" key="8">
    <source>
        <dbReference type="ARBA" id="ARBA00022692"/>
    </source>
</evidence>
<organism evidence="23 24">
    <name type="scientific">Plectus sambesii</name>
    <dbReference type="NCBI Taxonomy" id="2011161"/>
    <lineage>
        <taxon>Eukaryota</taxon>
        <taxon>Metazoa</taxon>
        <taxon>Ecdysozoa</taxon>
        <taxon>Nematoda</taxon>
        <taxon>Chromadorea</taxon>
        <taxon>Plectida</taxon>
        <taxon>Plectina</taxon>
        <taxon>Plectoidea</taxon>
        <taxon>Plectidae</taxon>
        <taxon>Plectus</taxon>
    </lineage>
</organism>
<comment type="function">
    <text evidence="18">Involved in the modulation of neuronal aggregation. May be involved in developmental events during the formation of the central nervous system.</text>
</comment>
<dbReference type="InterPro" id="IPR050780">
    <property type="entry name" value="Mucin_vWF_Thrombospondin_sf"/>
</dbReference>
<dbReference type="InterPro" id="IPR001007">
    <property type="entry name" value="VWF_dom"/>
</dbReference>
<feature type="disulfide bond" evidence="19">
    <location>
        <begin position="2164"/>
        <end position="2179"/>
    </location>
</feature>
<feature type="region of interest" description="Disordered" evidence="20">
    <location>
        <begin position="4543"/>
        <end position="4562"/>
    </location>
</feature>
<dbReference type="SMART" id="SM00215">
    <property type="entry name" value="VWC_out"/>
    <property type="match status" value="2"/>
</dbReference>
<dbReference type="FunFam" id="4.10.400.10:FF:000002">
    <property type="entry name" value="Low-density lipoprotein receptor-related protein 1"/>
    <property type="match status" value="1"/>
</dbReference>
<evidence type="ECO:0000256" key="16">
    <source>
        <dbReference type="ARBA" id="ARBA00023157"/>
    </source>
</evidence>
<dbReference type="Proteomes" id="UP000887566">
    <property type="component" value="Unplaced"/>
</dbReference>
<comment type="similarity">
    <text evidence="3">Belongs to the serine protease inhibitor-like (TIL domain-containing) family.</text>
</comment>
<reference evidence="24" key="1">
    <citation type="submission" date="2022-11" db="UniProtKB">
        <authorList>
            <consortium name="WormBaseParasite"/>
        </authorList>
    </citation>
    <scope>IDENTIFICATION</scope>
</reference>
<feature type="domain" description="F5/8 type C" evidence="21">
    <location>
        <begin position="4561"/>
        <end position="4711"/>
    </location>
</feature>
<feature type="disulfide bond" evidence="19">
    <location>
        <begin position="1721"/>
        <end position="1739"/>
    </location>
</feature>